<keyword evidence="6" id="KW-1185">Reference proteome</keyword>
<dbReference type="Proteomes" id="UP000593765">
    <property type="component" value="Chromosome"/>
</dbReference>
<reference evidence="5 6" key="1">
    <citation type="submission" date="2020-10" db="EMBL/GenBank/DDBJ databases">
        <title>Wide distribution of Phycisphaera-like planctomycetes from WD2101 soil group in peatlands and genome analysis of the first cultivated representative.</title>
        <authorList>
            <person name="Dedysh S.N."/>
            <person name="Beletsky A.V."/>
            <person name="Ivanova A."/>
            <person name="Kulichevskaya I.S."/>
            <person name="Suzina N.E."/>
            <person name="Philippov D.A."/>
            <person name="Rakitin A.L."/>
            <person name="Mardanov A.V."/>
            <person name="Ravin N.V."/>
        </authorList>
    </citation>
    <scope>NUCLEOTIDE SEQUENCE [LARGE SCALE GENOMIC DNA]</scope>
    <source>
        <strain evidence="5 6">M1803</strain>
    </source>
</reference>
<dbReference type="KEGG" id="hbs:IPV69_06790"/>
<feature type="domain" description="BD-FAE-like" evidence="4">
    <location>
        <begin position="82"/>
        <end position="176"/>
    </location>
</feature>
<dbReference type="GO" id="GO:0016787">
    <property type="term" value="F:hydrolase activity"/>
    <property type="evidence" value="ECO:0007669"/>
    <property type="project" value="UniProtKB-KW"/>
</dbReference>
<evidence type="ECO:0000313" key="5">
    <source>
        <dbReference type="EMBL" id="QOV91060.1"/>
    </source>
</evidence>
<dbReference type="Gene3D" id="3.40.50.1820">
    <property type="entry name" value="alpha/beta hydrolase"/>
    <property type="match status" value="1"/>
</dbReference>
<protein>
    <submittedName>
        <fullName evidence="5">Alpha/beta hydrolase</fullName>
    </submittedName>
</protein>
<dbReference type="SUPFAM" id="SSF53474">
    <property type="entry name" value="alpha/beta-Hydrolases"/>
    <property type="match status" value="1"/>
</dbReference>
<dbReference type="PANTHER" id="PTHR48081">
    <property type="entry name" value="AB HYDROLASE SUPERFAMILY PROTEIN C4A8.06C"/>
    <property type="match status" value="1"/>
</dbReference>
<dbReference type="Pfam" id="PF20434">
    <property type="entry name" value="BD-FAE"/>
    <property type="match status" value="1"/>
</dbReference>
<evidence type="ECO:0000259" key="4">
    <source>
        <dbReference type="Pfam" id="PF20434"/>
    </source>
</evidence>
<keyword evidence="1 5" id="KW-0378">Hydrolase</keyword>
<sequence>MNFRFAIPVFAITSVLFVVQSAPAQATKPAALVAAKTVDVWPEGKMPGRAAAEPEKERTPSTDGFHRITNVSRPTLSVFPAPGGDAAAPAMIVCPGGGYSYVVIDKEGTEIAAWLNSVGITAVVLKYRNPNNRDGALQDVQRALSLARANAAAWKIDPKRLGVIGFSAGGNLSAKASNLFDRRAYTAIDASDEQSCRPDFAVLVYPAYLGKDGKVADDLNLKAKIPPTLIVHSEDDKTHVVGSRIYHAALDEAKVPHEFLLYPTGGHGYALHCTKDAKAWPDAALKWLQRIGMR</sequence>
<feature type="region of interest" description="Disordered" evidence="2">
    <location>
        <begin position="44"/>
        <end position="67"/>
    </location>
</feature>
<evidence type="ECO:0000256" key="3">
    <source>
        <dbReference type="SAM" id="SignalP"/>
    </source>
</evidence>
<accession>A0A7M2X2S5</accession>
<dbReference type="RefSeq" id="WP_206294170.1">
    <property type="nucleotide sequence ID" value="NZ_CP063458.1"/>
</dbReference>
<evidence type="ECO:0000256" key="1">
    <source>
        <dbReference type="ARBA" id="ARBA00022801"/>
    </source>
</evidence>
<feature type="signal peptide" evidence="3">
    <location>
        <begin position="1"/>
        <end position="26"/>
    </location>
</feature>
<dbReference type="PANTHER" id="PTHR48081:SF6">
    <property type="entry name" value="PEPTIDASE S9 PROLYL OLIGOPEPTIDASE CATALYTIC DOMAIN-CONTAINING PROTEIN"/>
    <property type="match status" value="1"/>
</dbReference>
<feature type="compositionally biased region" description="Basic and acidic residues" evidence="2">
    <location>
        <begin position="52"/>
        <end position="66"/>
    </location>
</feature>
<evidence type="ECO:0000256" key="2">
    <source>
        <dbReference type="SAM" id="MobiDB-lite"/>
    </source>
</evidence>
<gene>
    <name evidence="5" type="ORF">IPV69_06790</name>
</gene>
<keyword evidence="3" id="KW-0732">Signal</keyword>
<dbReference type="AlphaFoldDB" id="A0A7M2X2S5"/>
<evidence type="ECO:0000313" key="6">
    <source>
        <dbReference type="Proteomes" id="UP000593765"/>
    </source>
</evidence>
<feature type="chain" id="PRO_5034714065" evidence="3">
    <location>
        <begin position="27"/>
        <end position="294"/>
    </location>
</feature>
<dbReference type="InterPro" id="IPR050300">
    <property type="entry name" value="GDXG_lipolytic_enzyme"/>
</dbReference>
<name>A0A7M2X2S5_9BACT</name>
<proteinExistence type="predicted"/>
<dbReference type="InterPro" id="IPR029058">
    <property type="entry name" value="AB_hydrolase_fold"/>
</dbReference>
<organism evidence="5 6">
    <name type="scientific">Humisphaera borealis</name>
    <dbReference type="NCBI Taxonomy" id="2807512"/>
    <lineage>
        <taxon>Bacteria</taxon>
        <taxon>Pseudomonadati</taxon>
        <taxon>Planctomycetota</taxon>
        <taxon>Phycisphaerae</taxon>
        <taxon>Tepidisphaerales</taxon>
        <taxon>Tepidisphaeraceae</taxon>
        <taxon>Humisphaera</taxon>
    </lineage>
</organism>
<dbReference type="InterPro" id="IPR049492">
    <property type="entry name" value="BD-FAE-like_dom"/>
</dbReference>
<dbReference type="EMBL" id="CP063458">
    <property type="protein sequence ID" value="QOV91060.1"/>
    <property type="molecule type" value="Genomic_DNA"/>
</dbReference>